<dbReference type="GO" id="GO:0046872">
    <property type="term" value="F:metal ion binding"/>
    <property type="evidence" value="ECO:0007669"/>
    <property type="project" value="UniProtKB-KW"/>
</dbReference>
<evidence type="ECO:0000256" key="2">
    <source>
        <dbReference type="ARBA" id="ARBA00006706"/>
    </source>
</evidence>
<dbReference type="AlphaFoldDB" id="A0AAD1YW26"/>
<dbReference type="PANTHER" id="PTHR43281:SF24">
    <property type="entry name" value="OS07G0580900 PROTEIN"/>
    <property type="match status" value="1"/>
</dbReference>
<dbReference type="Proteomes" id="UP000834106">
    <property type="component" value="Chromosome 3"/>
</dbReference>
<accession>A0AAD1YW26</accession>
<dbReference type="GO" id="GO:0004311">
    <property type="term" value="F:geranylgeranyl diphosphate synthase activity"/>
    <property type="evidence" value="ECO:0007669"/>
    <property type="project" value="TreeGrafter"/>
</dbReference>
<evidence type="ECO:0000256" key="3">
    <source>
        <dbReference type="ARBA" id="ARBA00022723"/>
    </source>
</evidence>
<dbReference type="SUPFAM" id="SSF48576">
    <property type="entry name" value="Terpenoid synthases"/>
    <property type="match status" value="1"/>
</dbReference>
<dbReference type="InterPro" id="IPR000092">
    <property type="entry name" value="Polyprenyl_synt"/>
</dbReference>
<dbReference type="Pfam" id="PF00348">
    <property type="entry name" value="polyprenyl_synt"/>
    <property type="match status" value="1"/>
</dbReference>
<evidence type="ECO:0000256" key="1">
    <source>
        <dbReference type="ARBA" id="ARBA00001946"/>
    </source>
</evidence>
<dbReference type="EMBL" id="OU503038">
    <property type="protein sequence ID" value="CAI9758387.1"/>
    <property type="molecule type" value="Genomic_DNA"/>
</dbReference>
<organism evidence="5 6">
    <name type="scientific">Fraxinus pennsylvanica</name>
    <dbReference type="NCBI Taxonomy" id="56036"/>
    <lineage>
        <taxon>Eukaryota</taxon>
        <taxon>Viridiplantae</taxon>
        <taxon>Streptophyta</taxon>
        <taxon>Embryophyta</taxon>
        <taxon>Tracheophyta</taxon>
        <taxon>Spermatophyta</taxon>
        <taxon>Magnoliopsida</taxon>
        <taxon>eudicotyledons</taxon>
        <taxon>Gunneridae</taxon>
        <taxon>Pentapetalae</taxon>
        <taxon>asterids</taxon>
        <taxon>lamiids</taxon>
        <taxon>Lamiales</taxon>
        <taxon>Oleaceae</taxon>
        <taxon>Oleeae</taxon>
        <taxon>Fraxinus</taxon>
    </lineage>
</organism>
<keyword evidence="4" id="KW-0460">Magnesium</keyword>
<dbReference type="PANTHER" id="PTHR43281">
    <property type="entry name" value="FARNESYL DIPHOSPHATE SYNTHASE"/>
    <property type="match status" value="1"/>
</dbReference>
<comment type="similarity">
    <text evidence="2">Belongs to the FPP/GGPP synthase family.</text>
</comment>
<gene>
    <name evidence="5" type="ORF">FPE_LOCUS5817</name>
</gene>
<protein>
    <submittedName>
        <fullName evidence="5">Uncharacterized protein</fullName>
    </submittedName>
</protein>
<reference evidence="5" key="1">
    <citation type="submission" date="2023-05" db="EMBL/GenBank/DDBJ databases">
        <authorList>
            <person name="Huff M."/>
        </authorList>
    </citation>
    <scope>NUCLEOTIDE SEQUENCE</scope>
</reference>
<comment type="cofactor">
    <cofactor evidence="1">
        <name>Mg(2+)</name>
        <dbReference type="ChEBI" id="CHEBI:18420"/>
    </cofactor>
</comment>
<evidence type="ECO:0000313" key="5">
    <source>
        <dbReference type="EMBL" id="CAI9758387.1"/>
    </source>
</evidence>
<name>A0AAD1YW26_9LAMI</name>
<dbReference type="GO" id="GO:0008299">
    <property type="term" value="P:isoprenoid biosynthetic process"/>
    <property type="evidence" value="ECO:0007669"/>
    <property type="project" value="InterPro"/>
</dbReference>
<sequence length="109" mass="12437">MIFANGIGKIDWTRMVVAGQVADLKYGGHDQSDTGLEKLEYIHLHKTATVLEASAIVVHEEIKRLRKHSRCVRLLFRVMDDILDVTMSPQELAKTADCLLMNFCKVDWH</sequence>
<evidence type="ECO:0000256" key="4">
    <source>
        <dbReference type="ARBA" id="ARBA00022842"/>
    </source>
</evidence>
<dbReference type="Gene3D" id="1.10.600.10">
    <property type="entry name" value="Farnesyl Diphosphate Synthase"/>
    <property type="match status" value="1"/>
</dbReference>
<evidence type="ECO:0000313" key="6">
    <source>
        <dbReference type="Proteomes" id="UP000834106"/>
    </source>
</evidence>
<proteinExistence type="inferred from homology"/>
<dbReference type="InterPro" id="IPR008949">
    <property type="entry name" value="Isoprenoid_synthase_dom_sf"/>
</dbReference>
<keyword evidence="6" id="KW-1185">Reference proteome</keyword>
<keyword evidence="3" id="KW-0479">Metal-binding</keyword>